<organism evidence="8 9">
    <name type="scientific">Faecalibacterium hattorii</name>
    <dbReference type="NCBI Taxonomy" id="2935520"/>
    <lineage>
        <taxon>Bacteria</taxon>
        <taxon>Bacillati</taxon>
        <taxon>Bacillota</taxon>
        <taxon>Clostridia</taxon>
        <taxon>Eubacteriales</taxon>
        <taxon>Oscillospiraceae</taxon>
        <taxon>Faecalibacterium</taxon>
    </lineage>
</organism>
<evidence type="ECO:0000259" key="7">
    <source>
        <dbReference type="PROSITE" id="PS50847"/>
    </source>
</evidence>
<dbReference type="CDD" id="cd00222">
    <property type="entry name" value="CollagenBindB"/>
    <property type="match status" value="2"/>
</dbReference>
<feature type="compositionally biased region" description="Acidic residues" evidence="5">
    <location>
        <begin position="95"/>
        <end position="113"/>
    </location>
</feature>
<dbReference type="Proteomes" id="UP000250429">
    <property type="component" value="Unassembled WGS sequence"/>
</dbReference>
<sequence>MMGNQFNEIMQKLRAQRVRARRYTAMLLVLAMLTSLSVSWRLHQVGTALTTDNEYSCGMEEHVHTDECYTEELVCGYEEGQPEDPDSAFSVDSEPTTEEPEAEPEDPEPEEIGPEVHHHTADCYETVLVEHKELTCGQEEHTHDDTCPVDPDTGDFLCGFEEHTHTDDCFTTETETEEKLICGYEEGQVLSDGTAAEDGIAALEDTNTATSVAEDSSSEAVSEPVLHHHTEACYEKVLTCTIPEHTHTLECLADYSADVETDDDWEKYSVGLSDNWNEALLAVAKEQLGYKESEKNFQTDEALGDIIDVHHYTRYGAFYGNPYADWDVAFIAFCQHYAGIPKTEIPQRLGLEALRADMDAMGFAYLTEGEDAAYEAIPGDVVTYNKNGTADDETIGIVETVGDDSLTVISGAVEGAVAEVTVPFTDVTSTILVDQAYGNYVGEADDRDGSHDDEIAVQPAGETDAAAVDASEGDIFNTDPPAVNLNDSTVQKNLNLTFTLQYKPDGNNWEEVPNGLTIQEGTEVCLVLNMAKVPEGTFHKNATNGNKAYYQLPYKLAKPVTENIYDEDDANKVIGRLNVNTEGLAVITFDDGVEGFDYTKTFKANIFVSGYIVASGTGTTEEIKISDDTHFILKKNSDIKTDKTAAAEVVEKGGKTYFKYTVKVSSKNGTAGQPVTIDDVITNLYNLTGSYDENSFTLTKNGTDSVSLNGRITFAKNSEGKDTFEIKDLDALGKDDYYELTYLYEVSHSGKFDDAWGNVKNTAKATSGENESSDDAEKALSREDITVEKTGAIVGNDQMYGKITWTVTINNPNGRDLKDYVVKDDLKTSGITIRAGDKVKIKESTDSNTFHDFEVAGNKQYGMINEGHTGFTYTFPEGSTGKKYQFTYYTTMPDGKGGITDVKNGVDVKKGEKTYPAEGTASNAVRTRNLLKNSSGNLETVTTGKMQEKKWNIAVRTEASVGKKSSFTVTDTFLTPTIDGKTASTLKHYAVKGTLDQELKNSIKFYWVRGEESNKASYSDLTKSEFSGVNINIAYYKANGEVATEDADEVTSFKITVDWTNATDKDLVITQLNAESYSSYVEDVSSLNAGETLTVTNQIAYGGDHKEATSSYTKPAAGKAELKKYACDNADHGFSENATVEYGKIIWFKLILKNVTDDTVTVTDTLPKGLKYENFVASNDTGWKCSYYVGFSKDTKSGVNETSDLFPLSGQSNMGDANRQGQGYLTLNYTPYQKNQEQKLTFTLKNLTEAQKNNPKGYNIAIIFGVRVDDDRWDDINFTQDTYPNTATWNKGSKDAQADVTVQRTNFGLSKTVQESNNNKKAATYTVEINKDGKQWLSTLGGELELHDTLTIPAKIDAEINRQSVKLEKYVNGVLTDVKATDLRRFTLEPMQTDGTNKVYKMTFAVPDGCYYKLTYEYRFLVGDSSLGDQQFHISNKVDMFGHGETNNNYYYNYVRGGGTASQTNTNTLQLLKVERNKYNNTLPGATFTLTHWDGSKWSEADGNYTTDTDGQILFRYTDQVKENVVNVDRGVLYKLEETTPPSGYIGDSTPHYFLMLAANQTKGDAAITTAMQGSGVAESQITFVAANQTEQMNVENTAKQITIRKVWQDANGREEKNVDHEPITVKLTRYGANGQKDEGWSADITLSSGNNWTYTYPDTSKTVDPDEPLKDGYTYAVEETNKPDNYNVSYTDQYGNEQHTGFTSGDTVVIKNMQKSGWLKVEKKWLDVDGKTALKGIELPESITVQLYKVNDSGVGEKVEGKTLELNAGNNWKGQFTGLEEDAQYYVVEEPPVAGFKVTYSHTSAPTGSTVTVTNTKKRTETTLDVVKKWQDSDGSSLTENLPAEITLILYEKGTNQEKTRGKVKPDAEGNWKYTFTDLDPNAQYYVVEDTVGGYTVSYSSDVENPAVPGATITVINRKNAPGYELPATGSTGTAPYTTAGAVLMGAALVGGYRRKRRQERRGE</sequence>
<dbReference type="PROSITE" id="PS50847">
    <property type="entry name" value="GRAM_POS_ANCHORING"/>
    <property type="match status" value="1"/>
</dbReference>
<dbReference type="RefSeq" id="WP_112145799.1">
    <property type="nucleotide sequence ID" value="NZ_PRLC01000014.1"/>
</dbReference>
<accession>A0A329UBM2</accession>
<dbReference type="Pfam" id="PF05738">
    <property type="entry name" value="Cna_B"/>
    <property type="match status" value="3"/>
</dbReference>
<evidence type="ECO:0000256" key="6">
    <source>
        <dbReference type="SAM" id="Phobius"/>
    </source>
</evidence>
<reference evidence="8 9" key="1">
    <citation type="submission" date="2018-02" db="EMBL/GenBank/DDBJ databases">
        <title>Complete genome sequencing of Faecalibacterium prausnitzii strains isolated from the human gut.</title>
        <authorList>
            <person name="Fitzgerald B.C."/>
            <person name="Shkoporov A.N."/>
            <person name="Ross P.R."/>
            <person name="Hill C."/>
        </authorList>
    </citation>
    <scope>NUCLEOTIDE SEQUENCE [LARGE SCALE GENOMIC DNA]</scope>
    <source>
        <strain evidence="8 9">APC922/41-1</strain>
    </source>
</reference>
<keyword evidence="9" id="KW-1185">Reference proteome</keyword>
<dbReference type="InterPro" id="IPR019931">
    <property type="entry name" value="LPXTG_anchor"/>
</dbReference>
<dbReference type="Gene3D" id="2.60.40.1140">
    <property type="entry name" value="Collagen-binding surface protein Cna, B-type domain"/>
    <property type="match status" value="3"/>
</dbReference>
<evidence type="ECO:0000313" key="9">
    <source>
        <dbReference type="Proteomes" id="UP000250429"/>
    </source>
</evidence>
<keyword evidence="2" id="KW-0964">Secreted</keyword>
<dbReference type="NCBIfam" id="TIGR01167">
    <property type="entry name" value="LPXTG_anchor"/>
    <property type="match status" value="1"/>
</dbReference>
<keyword evidence="6" id="KW-0812">Transmembrane</keyword>
<keyword evidence="1" id="KW-0134">Cell wall</keyword>
<evidence type="ECO:0000256" key="1">
    <source>
        <dbReference type="ARBA" id="ARBA00022512"/>
    </source>
</evidence>
<keyword evidence="4" id="KW-0572">Peptidoglycan-anchor</keyword>
<name>A0A329UBM2_9FIRM</name>
<dbReference type="Gene3D" id="2.60.40.740">
    <property type="match status" value="1"/>
</dbReference>
<keyword evidence="3" id="KW-0732">Signal</keyword>
<dbReference type="InterPro" id="IPR013783">
    <property type="entry name" value="Ig-like_fold"/>
</dbReference>
<dbReference type="Pfam" id="PF17802">
    <property type="entry name" value="SpaA"/>
    <property type="match status" value="1"/>
</dbReference>
<evidence type="ECO:0000256" key="2">
    <source>
        <dbReference type="ARBA" id="ARBA00022525"/>
    </source>
</evidence>
<feature type="transmembrane region" description="Helical" evidence="6">
    <location>
        <begin position="1936"/>
        <end position="1954"/>
    </location>
</feature>
<dbReference type="EMBL" id="PRLC01000014">
    <property type="protein sequence ID" value="RAW58570.1"/>
    <property type="molecule type" value="Genomic_DNA"/>
</dbReference>
<evidence type="ECO:0000256" key="3">
    <source>
        <dbReference type="ARBA" id="ARBA00022729"/>
    </source>
</evidence>
<dbReference type="SUPFAM" id="SSF49401">
    <property type="entry name" value="Bacterial adhesins"/>
    <property type="match status" value="1"/>
</dbReference>
<dbReference type="InterPro" id="IPR008966">
    <property type="entry name" value="Adhesion_dom_sf"/>
</dbReference>
<proteinExistence type="predicted"/>
<evidence type="ECO:0000313" key="8">
    <source>
        <dbReference type="EMBL" id="RAW58570.1"/>
    </source>
</evidence>
<dbReference type="Gene3D" id="2.60.40.10">
    <property type="entry name" value="Immunoglobulins"/>
    <property type="match status" value="1"/>
</dbReference>
<keyword evidence="6" id="KW-1133">Transmembrane helix</keyword>
<gene>
    <name evidence="8" type="ORF">C4N23_10070</name>
</gene>
<protein>
    <recommendedName>
        <fullName evidence="7">Gram-positive cocci surface proteins LPxTG domain-containing protein</fullName>
    </recommendedName>
</protein>
<feature type="domain" description="Gram-positive cocci surface proteins LPxTG" evidence="7">
    <location>
        <begin position="1927"/>
        <end position="1965"/>
    </location>
</feature>
<evidence type="ECO:0000256" key="4">
    <source>
        <dbReference type="ARBA" id="ARBA00023088"/>
    </source>
</evidence>
<evidence type="ECO:0000256" key="5">
    <source>
        <dbReference type="SAM" id="MobiDB-lite"/>
    </source>
</evidence>
<feature type="region of interest" description="Disordered" evidence="5">
    <location>
        <begin position="79"/>
        <end position="114"/>
    </location>
</feature>
<comment type="caution">
    <text evidence="8">The sequence shown here is derived from an EMBL/GenBank/DDBJ whole genome shotgun (WGS) entry which is preliminary data.</text>
</comment>
<dbReference type="InterPro" id="IPR041033">
    <property type="entry name" value="SpaA_PFL_dom_1"/>
</dbReference>
<keyword evidence="6" id="KW-0472">Membrane</keyword>
<dbReference type="InterPro" id="IPR008454">
    <property type="entry name" value="Collagen-bd_Cna-like_B-typ_dom"/>
</dbReference>
<dbReference type="SUPFAM" id="SSF49478">
    <property type="entry name" value="Cna protein B-type domain"/>
    <property type="match status" value="3"/>
</dbReference>
<dbReference type="Pfam" id="PF00746">
    <property type="entry name" value="Gram_pos_anchor"/>
    <property type="match status" value="1"/>
</dbReference>